<keyword evidence="2" id="KW-0812">Transmembrane</keyword>
<evidence type="ECO:0000256" key="1">
    <source>
        <dbReference type="SAM" id="MobiDB-lite"/>
    </source>
</evidence>
<keyword evidence="2" id="KW-1133">Transmembrane helix</keyword>
<feature type="transmembrane region" description="Helical" evidence="2">
    <location>
        <begin position="12"/>
        <end position="31"/>
    </location>
</feature>
<sequence>MRQLADTVGSHAFAAFCVASCFAVWLVVLPFEPVIVTLDEYWPGPLRVTLPDVDALWPSAPVSEPVCEQVPPAQLVSPLCSTERPFGPTAVPLFENWPGGYMHADRFDITKRKRANGDGAMHARKERLPPSGRVPGHGLHD</sequence>
<name>A0A6P3BXY4_9BURK</name>
<protein>
    <submittedName>
        <fullName evidence="3">Uncharacterized protein</fullName>
    </submittedName>
</protein>
<evidence type="ECO:0000313" key="4">
    <source>
        <dbReference type="Proteomes" id="UP000494109"/>
    </source>
</evidence>
<dbReference type="AlphaFoldDB" id="A0A6P3BXY4"/>
<dbReference type="EMBL" id="CABVQS010000058">
    <property type="protein sequence ID" value="VWD65227.1"/>
    <property type="molecule type" value="Genomic_DNA"/>
</dbReference>
<proteinExistence type="predicted"/>
<evidence type="ECO:0000256" key="2">
    <source>
        <dbReference type="SAM" id="Phobius"/>
    </source>
</evidence>
<evidence type="ECO:0000313" key="3">
    <source>
        <dbReference type="EMBL" id="VWD65227.1"/>
    </source>
</evidence>
<organism evidence="3 4">
    <name type="scientific">Burkholderia contaminans</name>
    <dbReference type="NCBI Taxonomy" id="488447"/>
    <lineage>
        <taxon>Bacteria</taxon>
        <taxon>Pseudomonadati</taxon>
        <taxon>Pseudomonadota</taxon>
        <taxon>Betaproteobacteria</taxon>
        <taxon>Burkholderiales</taxon>
        <taxon>Burkholderiaceae</taxon>
        <taxon>Burkholderia</taxon>
        <taxon>Burkholderia cepacia complex</taxon>
    </lineage>
</organism>
<reference evidence="3 4" key="1">
    <citation type="submission" date="2019-09" db="EMBL/GenBank/DDBJ databases">
        <authorList>
            <person name="Depoorter E."/>
        </authorList>
    </citation>
    <scope>NUCLEOTIDE SEQUENCE [LARGE SCALE GENOMIC DNA]</scope>
    <source>
        <strain evidence="3">R-71033</strain>
    </source>
</reference>
<keyword evidence="2" id="KW-0472">Membrane</keyword>
<feature type="region of interest" description="Disordered" evidence="1">
    <location>
        <begin position="113"/>
        <end position="141"/>
    </location>
</feature>
<gene>
    <name evidence="3" type="ORF">BCO71033_07288</name>
</gene>
<accession>A0A6P3BXY4</accession>
<dbReference type="Proteomes" id="UP000494109">
    <property type="component" value="Unassembled WGS sequence"/>
</dbReference>